<dbReference type="PANTHER" id="PTHR11851">
    <property type="entry name" value="METALLOPROTEASE"/>
    <property type="match status" value="1"/>
</dbReference>
<dbReference type="EMBL" id="BAAACO010000001">
    <property type="protein sequence ID" value="GAA0857196.1"/>
    <property type="molecule type" value="Genomic_DNA"/>
</dbReference>
<comment type="caution">
    <text evidence="5">The sequence shown here is derived from an EMBL/GenBank/DDBJ whole genome shotgun (WGS) entry which is preliminary data.</text>
</comment>
<dbReference type="InterPro" id="IPR050361">
    <property type="entry name" value="MPP/UQCRC_Complex"/>
</dbReference>
<dbReference type="Pfam" id="PF05193">
    <property type="entry name" value="Peptidase_M16_C"/>
    <property type="match status" value="1"/>
</dbReference>
<proteinExistence type="inferred from homology"/>
<reference evidence="5 6" key="1">
    <citation type="journal article" date="2019" name="Int. J. Syst. Evol. Microbiol.">
        <title>The Global Catalogue of Microorganisms (GCM) 10K type strain sequencing project: providing services to taxonomists for standard genome sequencing and annotation.</title>
        <authorList>
            <consortium name="The Broad Institute Genomics Platform"/>
            <consortium name="The Broad Institute Genome Sequencing Center for Infectious Disease"/>
            <person name="Wu L."/>
            <person name="Ma J."/>
        </authorList>
    </citation>
    <scope>NUCLEOTIDE SEQUENCE [LARGE SCALE GENOMIC DNA]</scope>
    <source>
        <strain evidence="5 6">JCM 6485</strain>
    </source>
</reference>
<dbReference type="PANTHER" id="PTHR11851:SF49">
    <property type="entry name" value="MITOCHONDRIAL-PROCESSING PEPTIDASE SUBUNIT ALPHA"/>
    <property type="match status" value="1"/>
</dbReference>
<feature type="domain" description="Peptidase M16 C-terminal" evidence="4">
    <location>
        <begin position="171"/>
        <end position="344"/>
    </location>
</feature>
<dbReference type="InterPro" id="IPR001431">
    <property type="entry name" value="Pept_M16_Zn_BS"/>
</dbReference>
<dbReference type="Proteomes" id="UP001501764">
    <property type="component" value="Unassembled WGS sequence"/>
</dbReference>
<evidence type="ECO:0000259" key="3">
    <source>
        <dbReference type="Pfam" id="PF00675"/>
    </source>
</evidence>
<evidence type="ECO:0000256" key="1">
    <source>
        <dbReference type="ARBA" id="ARBA00007261"/>
    </source>
</evidence>
<name>A0ABN1LKC9_9CLOT</name>
<evidence type="ECO:0000313" key="6">
    <source>
        <dbReference type="Proteomes" id="UP001501764"/>
    </source>
</evidence>
<comment type="similarity">
    <text evidence="1 2">Belongs to the peptidase M16 family.</text>
</comment>
<dbReference type="SUPFAM" id="SSF63411">
    <property type="entry name" value="LuxS/MPP-like metallohydrolase"/>
    <property type="match status" value="2"/>
</dbReference>
<protein>
    <submittedName>
        <fullName evidence="5">Pitrilysin family protein</fullName>
    </submittedName>
</protein>
<keyword evidence="6" id="KW-1185">Reference proteome</keyword>
<dbReference type="Pfam" id="PF00675">
    <property type="entry name" value="Peptidase_M16"/>
    <property type="match status" value="1"/>
</dbReference>
<dbReference type="InterPro" id="IPR011249">
    <property type="entry name" value="Metalloenz_LuxS/M16"/>
</dbReference>
<dbReference type="InterPro" id="IPR011765">
    <property type="entry name" value="Pept_M16_N"/>
</dbReference>
<dbReference type="Gene3D" id="3.30.830.10">
    <property type="entry name" value="Metalloenzyme, LuxS/M16 peptidase-like"/>
    <property type="match status" value="2"/>
</dbReference>
<accession>A0ABN1LKC9</accession>
<dbReference type="InterPro" id="IPR007863">
    <property type="entry name" value="Peptidase_M16_C"/>
</dbReference>
<feature type="domain" description="Peptidase M16 N-terminal" evidence="3">
    <location>
        <begin position="19"/>
        <end position="160"/>
    </location>
</feature>
<evidence type="ECO:0000256" key="2">
    <source>
        <dbReference type="RuleBase" id="RU004447"/>
    </source>
</evidence>
<organism evidence="5 6">
    <name type="scientific">Clostridium nitritogenes</name>
    <dbReference type="NCBI Taxonomy" id="83340"/>
    <lineage>
        <taxon>Bacteria</taxon>
        <taxon>Bacillati</taxon>
        <taxon>Bacillota</taxon>
        <taxon>Clostridia</taxon>
        <taxon>Eubacteriales</taxon>
        <taxon>Clostridiaceae</taxon>
        <taxon>Clostridium</taxon>
    </lineage>
</organism>
<sequence>MIKLNFDIKKTTLKNGLKVITVKKDTRIASINVGIDIGAMYESENEKGISHFIEHMLFKGTKSRSNELLNEELESLGGEYNAYTDYDCTVYTISCLEEEIKKGTILLADMIVNSNFPEDEIEKERSVILAEIRTSKDDIEDLSFKKTNEFAFKESYLRYDIIGLEKNVNNFKRKELVEFYIENYIPSNAVITMVSSFEHEEALQIIEENFKDWKGNKKREKNITLEDNIEGEFTSYKNEIEQSTIVYLFTFNDLVKEDELPLRILNHRLGESANSLLFREVRENRGLAYDIFTHLDISRDSKCLYIYTSVSDEDVEEAKKAINNVLNDILVQNIKFKERDLEIMKKVHKTAVIGTLEDSADLCNYVLHQELEKEDLLEFVNDMERINKIEKEEVYDVARKVLKNPTIHILRREN</sequence>
<dbReference type="PROSITE" id="PS00143">
    <property type="entry name" value="INSULINASE"/>
    <property type="match status" value="1"/>
</dbReference>
<gene>
    <name evidence="5" type="ORF">GCM10008916_09860</name>
</gene>
<dbReference type="RefSeq" id="WP_045725572.1">
    <property type="nucleotide sequence ID" value="NZ_BAAACO010000001.1"/>
</dbReference>
<evidence type="ECO:0000313" key="5">
    <source>
        <dbReference type="EMBL" id="GAA0857196.1"/>
    </source>
</evidence>
<evidence type="ECO:0000259" key="4">
    <source>
        <dbReference type="Pfam" id="PF05193"/>
    </source>
</evidence>